<keyword evidence="1" id="KW-1185">Reference proteome</keyword>
<dbReference type="SUPFAM" id="SSF56784">
    <property type="entry name" value="HAD-like"/>
    <property type="match status" value="1"/>
</dbReference>
<dbReference type="InterPro" id="IPR036412">
    <property type="entry name" value="HAD-like_sf"/>
</dbReference>
<gene>
    <name evidence="2" type="primary">LOC115229660</name>
</gene>
<reference evidence="2" key="1">
    <citation type="submission" date="2025-08" db="UniProtKB">
        <authorList>
            <consortium name="RefSeq"/>
        </authorList>
    </citation>
    <scope>IDENTIFICATION</scope>
</reference>
<name>A0A7E6EIU7_9MOLL</name>
<dbReference type="PANTHER" id="PTHR19288:SF93">
    <property type="entry name" value="FI11325P-RELATED"/>
    <property type="match status" value="1"/>
</dbReference>
<dbReference type="KEGG" id="osn:115229660"/>
<evidence type="ECO:0000313" key="1">
    <source>
        <dbReference type="Proteomes" id="UP000515154"/>
    </source>
</evidence>
<protein>
    <submittedName>
        <fullName evidence="2">4-nitrophenylphosphatase-like isoform X1</fullName>
    </submittedName>
</protein>
<dbReference type="Pfam" id="PF13344">
    <property type="entry name" value="Hydrolase_6"/>
    <property type="match status" value="1"/>
</dbReference>
<dbReference type="RefSeq" id="XP_036355189.1">
    <property type="nucleotide sequence ID" value="XM_036499296.1"/>
</dbReference>
<sequence>MCSTGICTCDPNILLQNELLLCTLLRTGVLWRHLEPIPGASDTVKKLKKLGKNVLFVTNNSTKSRKDYCIKFSQLGFEVKESEIISTAYVAALYLHECNFKGKVYLVGSKGIADELDNFGIQHTEVGVSILL</sequence>
<proteinExistence type="predicted"/>
<dbReference type="Proteomes" id="UP000515154">
    <property type="component" value="Unplaced"/>
</dbReference>
<dbReference type="InterPro" id="IPR023214">
    <property type="entry name" value="HAD_sf"/>
</dbReference>
<accession>A0A7E6EIU7</accession>
<evidence type="ECO:0000313" key="2">
    <source>
        <dbReference type="RefSeq" id="XP_036355189.1"/>
    </source>
</evidence>
<dbReference type="AlphaFoldDB" id="A0A7E6EIU7"/>
<dbReference type="GO" id="GO:0016791">
    <property type="term" value="F:phosphatase activity"/>
    <property type="evidence" value="ECO:0007669"/>
    <property type="project" value="TreeGrafter"/>
</dbReference>
<dbReference type="InterPro" id="IPR006357">
    <property type="entry name" value="HAD-SF_hydro_IIA"/>
</dbReference>
<dbReference type="GO" id="GO:0005737">
    <property type="term" value="C:cytoplasm"/>
    <property type="evidence" value="ECO:0007669"/>
    <property type="project" value="TreeGrafter"/>
</dbReference>
<dbReference type="PANTHER" id="PTHR19288">
    <property type="entry name" value="4-NITROPHENYLPHOSPHATASE-RELATED"/>
    <property type="match status" value="1"/>
</dbReference>
<organism evidence="1 2">
    <name type="scientific">Octopus sinensis</name>
    <name type="common">East Asian common octopus</name>
    <dbReference type="NCBI Taxonomy" id="2607531"/>
    <lineage>
        <taxon>Eukaryota</taxon>
        <taxon>Metazoa</taxon>
        <taxon>Spiralia</taxon>
        <taxon>Lophotrochozoa</taxon>
        <taxon>Mollusca</taxon>
        <taxon>Cephalopoda</taxon>
        <taxon>Coleoidea</taxon>
        <taxon>Octopodiformes</taxon>
        <taxon>Octopoda</taxon>
        <taxon>Incirrata</taxon>
        <taxon>Octopodidae</taxon>
        <taxon>Octopus</taxon>
    </lineage>
</organism>
<dbReference type="Gene3D" id="3.40.50.1000">
    <property type="entry name" value="HAD superfamily/HAD-like"/>
    <property type="match status" value="1"/>
</dbReference>